<dbReference type="Pfam" id="PF01244">
    <property type="entry name" value="Peptidase_M19"/>
    <property type="match status" value="1"/>
</dbReference>
<feature type="compositionally biased region" description="Polar residues" evidence="3">
    <location>
        <begin position="17"/>
        <end position="29"/>
    </location>
</feature>
<comment type="caution">
    <text evidence="4">The sequence shown here is derived from an EMBL/GenBank/DDBJ whole genome shotgun (WGS) entry which is preliminary data.</text>
</comment>
<comment type="similarity">
    <text evidence="2">Belongs to the metallo-dependent hydrolases superfamily. Peptidase M19 family.</text>
</comment>
<dbReference type="GO" id="GO:0046872">
    <property type="term" value="F:metal ion binding"/>
    <property type="evidence" value="ECO:0007669"/>
    <property type="project" value="UniProtKB-UniRule"/>
</dbReference>
<keyword evidence="2" id="KW-0645">Protease</keyword>
<keyword evidence="2" id="KW-0479">Metal-binding</keyword>
<name>A0AAV9U1U5_9PEZI</name>
<feature type="region of interest" description="Disordered" evidence="3">
    <location>
        <begin position="1"/>
        <end position="57"/>
    </location>
</feature>
<dbReference type="AlphaFoldDB" id="A0AAV9U1U5"/>
<comment type="cofactor">
    <cofactor evidence="2">
        <name>Zn(2+)</name>
        <dbReference type="ChEBI" id="CHEBI:29105"/>
    </cofactor>
</comment>
<dbReference type="EC" id="3.4.13.19" evidence="2"/>
<keyword evidence="1 2" id="KW-0224">Dipeptidase</keyword>
<dbReference type="SUPFAM" id="SSF51556">
    <property type="entry name" value="Metallo-dependent hydrolases"/>
    <property type="match status" value="1"/>
</dbReference>
<comment type="catalytic activity">
    <reaction evidence="2">
        <text>an L-aminoacyl-L-amino acid + H2O = 2 an L-alpha-amino acid</text>
        <dbReference type="Rhea" id="RHEA:48940"/>
        <dbReference type="ChEBI" id="CHEBI:15377"/>
        <dbReference type="ChEBI" id="CHEBI:59869"/>
        <dbReference type="ChEBI" id="CHEBI:77460"/>
        <dbReference type="EC" id="3.4.13.19"/>
    </reaction>
</comment>
<evidence type="ECO:0000256" key="1">
    <source>
        <dbReference type="ARBA" id="ARBA00022997"/>
    </source>
</evidence>
<dbReference type="PANTHER" id="PTHR10443">
    <property type="entry name" value="MICROSOMAL DIPEPTIDASE"/>
    <property type="match status" value="1"/>
</dbReference>
<dbReference type="GO" id="GO:0006508">
    <property type="term" value="P:proteolysis"/>
    <property type="evidence" value="ECO:0007669"/>
    <property type="project" value="UniProtKB-KW"/>
</dbReference>
<feature type="compositionally biased region" description="Basic and acidic residues" evidence="3">
    <location>
        <begin position="1"/>
        <end position="11"/>
    </location>
</feature>
<keyword evidence="2" id="KW-0482">Metalloprotease</keyword>
<accession>A0AAV9U1U5</accession>
<evidence type="ECO:0000313" key="4">
    <source>
        <dbReference type="EMBL" id="KAK6334129.1"/>
    </source>
</evidence>
<proteinExistence type="inferred from homology"/>
<dbReference type="PANTHER" id="PTHR10443:SF12">
    <property type="entry name" value="DIPEPTIDASE"/>
    <property type="match status" value="1"/>
</dbReference>
<reference evidence="4 5" key="1">
    <citation type="submission" date="2019-10" db="EMBL/GenBank/DDBJ databases">
        <authorList>
            <person name="Palmer J.M."/>
        </authorList>
    </citation>
    <scope>NUCLEOTIDE SEQUENCE [LARGE SCALE GENOMIC DNA]</scope>
    <source>
        <strain evidence="4 5">TWF696</strain>
    </source>
</reference>
<sequence>MSRSPNEEHAAHAPRVSLSTMISNTFSRSRSTDDAEPTMETEKQQQQQQPLSPADDIEARRRVAAPESLLQRYFANPKFLLPLIAVVFLFAAHFNDFLAKRADVDLADAYEWFRPRSLPVTLDAAITERVNRILTSSPLIDTHIDLPILAREVFQNHIYADNFSTPFASGGLYGHVDIPRLKSGKIGGIFWSVFTACPDPAADPEEQFQDAVYFESIHDTIQQIDVMKRIVRAHPNDLTFAFSADEFERAFTASGGKKVASVLGIEGLHQIGNSPAAIRLFYEVGVRYITLTHNCNNLFADGAVVKAPHWGGLNPSLGPSLIREFNRLGMLVDLSHVSAATMRDVLSITLAPVLFSHSSAYNLTHHPRNVPDDVLDAVKHNDGVVQVNFAPDFVTQSADGSATLADVADHVMYIGERIGWDHVGFGSDYDGIGSTPVGLEDISKYPDLVAELLRRGVKDEDVKKATGANVLRVWRAAEAVAARLQGSGLAELEDDVPKRRKW</sequence>
<evidence type="ECO:0000256" key="3">
    <source>
        <dbReference type="SAM" id="MobiDB-lite"/>
    </source>
</evidence>
<keyword evidence="5" id="KW-1185">Reference proteome</keyword>
<keyword evidence="2" id="KW-0378">Hydrolase</keyword>
<dbReference type="Proteomes" id="UP001375240">
    <property type="component" value="Unassembled WGS sequence"/>
</dbReference>
<protein>
    <recommendedName>
        <fullName evidence="2">Dipeptidase</fullName>
        <ecNumber evidence="2">3.4.13.19</ecNumber>
    </recommendedName>
</protein>
<evidence type="ECO:0000256" key="2">
    <source>
        <dbReference type="RuleBase" id="RU341113"/>
    </source>
</evidence>
<dbReference type="InterPro" id="IPR008257">
    <property type="entry name" value="Pept_M19"/>
</dbReference>
<dbReference type="PROSITE" id="PS51365">
    <property type="entry name" value="RENAL_DIPEPTIDASE_2"/>
    <property type="match status" value="1"/>
</dbReference>
<dbReference type="GO" id="GO:0070573">
    <property type="term" value="F:metallodipeptidase activity"/>
    <property type="evidence" value="ECO:0007669"/>
    <property type="project" value="InterPro"/>
</dbReference>
<dbReference type="InterPro" id="IPR032466">
    <property type="entry name" value="Metal_Hydrolase"/>
</dbReference>
<evidence type="ECO:0000313" key="5">
    <source>
        <dbReference type="Proteomes" id="UP001375240"/>
    </source>
</evidence>
<gene>
    <name evidence="4" type="ORF">TWF696_002632</name>
</gene>
<dbReference type="Gene3D" id="3.20.20.140">
    <property type="entry name" value="Metal-dependent hydrolases"/>
    <property type="match status" value="1"/>
</dbReference>
<dbReference type="EMBL" id="JAVHNQ010000013">
    <property type="protein sequence ID" value="KAK6334129.1"/>
    <property type="molecule type" value="Genomic_DNA"/>
</dbReference>
<keyword evidence="2" id="KW-0862">Zinc</keyword>
<dbReference type="CDD" id="cd01301">
    <property type="entry name" value="rDP_like"/>
    <property type="match status" value="1"/>
</dbReference>
<organism evidence="4 5">
    <name type="scientific">Orbilia brochopaga</name>
    <dbReference type="NCBI Taxonomy" id="3140254"/>
    <lineage>
        <taxon>Eukaryota</taxon>
        <taxon>Fungi</taxon>
        <taxon>Dikarya</taxon>
        <taxon>Ascomycota</taxon>
        <taxon>Pezizomycotina</taxon>
        <taxon>Orbiliomycetes</taxon>
        <taxon>Orbiliales</taxon>
        <taxon>Orbiliaceae</taxon>
        <taxon>Orbilia</taxon>
    </lineage>
</organism>